<evidence type="ECO:0000313" key="2">
    <source>
        <dbReference type="EMBL" id="KUK46536.1"/>
    </source>
</evidence>
<proteinExistence type="predicted"/>
<comment type="caution">
    <text evidence="2">The sequence shown here is derived from an EMBL/GenBank/DDBJ whole genome shotgun (WGS) entry which is preliminary data.</text>
</comment>
<sequence>WFDPNIRCIYFARKNLNELAKQYWRYGFWKFKMLKRYPDTLRWRQALPPVFVLVNALGILLSPFFGWIILPYLSVLGLYCLILLLAGVREAIRRSEPGLIFFLPAAIMTMHFAWGAGFLMSILTKK</sequence>
<keyword evidence="1" id="KW-0472">Membrane</keyword>
<name>A0A101FY58_9CHLR</name>
<evidence type="ECO:0000313" key="3">
    <source>
        <dbReference type="Proteomes" id="UP000064249"/>
    </source>
</evidence>
<feature type="transmembrane region" description="Helical" evidence="1">
    <location>
        <begin position="41"/>
        <end position="61"/>
    </location>
</feature>
<dbReference type="Proteomes" id="UP000064249">
    <property type="component" value="Unassembled WGS sequence"/>
</dbReference>
<protein>
    <submittedName>
        <fullName evidence="2">Putative glycosyltransferase</fullName>
    </submittedName>
</protein>
<feature type="transmembrane region" description="Helical" evidence="1">
    <location>
        <begin position="100"/>
        <end position="123"/>
    </location>
</feature>
<keyword evidence="1" id="KW-1133">Transmembrane helix</keyword>
<gene>
    <name evidence="2" type="ORF">XD73_0574</name>
</gene>
<dbReference type="EMBL" id="LGFU01000021">
    <property type="protein sequence ID" value="KUK46536.1"/>
    <property type="molecule type" value="Genomic_DNA"/>
</dbReference>
<keyword evidence="2" id="KW-0808">Transferase</keyword>
<feature type="non-terminal residue" evidence="2">
    <location>
        <position position="1"/>
    </location>
</feature>
<reference evidence="2 3" key="1">
    <citation type="journal article" date="2015" name="MBio">
        <title>Genome-Resolved Metagenomic Analysis Reveals Roles for Candidate Phyla and Other Microbial Community Members in Biogeochemical Transformations in Oil Reservoirs.</title>
        <authorList>
            <person name="Hu P."/>
            <person name="Tom L."/>
            <person name="Singh A."/>
            <person name="Thomas B.C."/>
            <person name="Baker B.J."/>
            <person name="Piceno Y.M."/>
            <person name="Andersen G.L."/>
            <person name="Banfield J.F."/>
        </authorList>
    </citation>
    <scope>NUCLEOTIDE SEQUENCE [LARGE SCALE GENOMIC DNA]</scope>
    <source>
        <strain evidence="2">46_16</strain>
    </source>
</reference>
<accession>A0A101FY58</accession>
<keyword evidence="1" id="KW-0812">Transmembrane</keyword>
<dbReference type="AlphaFoldDB" id="A0A101FY58"/>
<evidence type="ECO:0000256" key="1">
    <source>
        <dbReference type="SAM" id="Phobius"/>
    </source>
</evidence>
<organism evidence="2 3">
    <name type="scientific">Anaerolinea thermophila</name>
    <dbReference type="NCBI Taxonomy" id="167964"/>
    <lineage>
        <taxon>Bacteria</taxon>
        <taxon>Bacillati</taxon>
        <taxon>Chloroflexota</taxon>
        <taxon>Anaerolineae</taxon>
        <taxon>Anaerolineales</taxon>
        <taxon>Anaerolineaceae</taxon>
        <taxon>Anaerolinea</taxon>
    </lineage>
</organism>
<dbReference type="GO" id="GO:0016740">
    <property type="term" value="F:transferase activity"/>
    <property type="evidence" value="ECO:0007669"/>
    <property type="project" value="UniProtKB-KW"/>
</dbReference>
<feature type="transmembrane region" description="Helical" evidence="1">
    <location>
        <begin position="67"/>
        <end position="88"/>
    </location>
</feature>